<protein>
    <submittedName>
        <fullName evidence="3">Putative HTH-type transcriptional regulator YbaQ</fullName>
    </submittedName>
</protein>
<dbReference type="CDD" id="cd00093">
    <property type="entry name" value="HTH_XRE"/>
    <property type="match status" value="1"/>
</dbReference>
<evidence type="ECO:0000313" key="3">
    <source>
        <dbReference type="EMBL" id="TSE18249.1"/>
    </source>
</evidence>
<keyword evidence="1" id="KW-0238">DNA-binding</keyword>
<dbReference type="GO" id="GO:0003677">
    <property type="term" value="F:DNA binding"/>
    <property type="evidence" value="ECO:0007669"/>
    <property type="project" value="UniProtKB-KW"/>
</dbReference>
<dbReference type="EMBL" id="VJNB01000018">
    <property type="protein sequence ID" value="TSE18249.1"/>
    <property type="molecule type" value="Genomic_DNA"/>
</dbReference>
<evidence type="ECO:0000256" key="1">
    <source>
        <dbReference type="ARBA" id="ARBA00023125"/>
    </source>
</evidence>
<dbReference type="PROSITE" id="PS50943">
    <property type="entry name" value="HTH_CROC1"/>
    <property type="match status" value="1"/>
</dbReference>
<accession>A0A554W3V7</accession>
<proteinExistence type="predicted"/>
<dbReference type="Proteomes" id="UP000315736">
    <property type="component" value="Unassembled WGS sequence"/>
</dbReference>
<evidence type="ECO:0000313" key="4">
    <source>
        <dbReference type="Proteomes" id="UP000315736"/>
    </source>
</evidence>
<name>A0A554W3V7_9BURK</name>
<dbReference type="PANTHER" id="PTHR36924">
    <property type="entry name" value="ANTITOXIN HIGA-1"/>
    <property type="match status" value="1"/>
</dbReference>
<dbReference type="InterPro" id="IPR001387">
    <property type="entry name" value="Cro/C1-type_HTH"/>
</dbReference>
<dbReference type="SUPFAM" id="SSF47413">
    <property type="entry name" value="lambda repressor-like DNA-binding domains"/>
    <property type="match status" value="1"/>
</dbReference>
<dbReference type="InterPro" id="IPR013430">
    <property type="entry name" value="Toxin_antidote_HigA"/>
</dbReference>
<sequence length="101" mass="11267">MMSATRMHNPPHPGEVLKEWLPEGITVTQAAQALRMDRVTLSKLLNGRAGVSASMALRLARWLGTSPDLWLGLQAQYDLWRASRRRQPAIEPLRKGEPLAA</sequence>
<dbReference type="PANTHER" id="PTHR36924:SF1">
    <property type="entry name" value="ANTITOXIN HIGA-1"/>
    <property type="match status" value="1"/>
</dbReference>
<dbReference type="NCBIfam" id="TIGR02607">
    <property type="entry name" value="antidote_HigA"/>
    <property type="match status" value="1"/>
</dbReference>
<dbReference type="AlphaFoldDB" id="A0A554W3V7"/>
<reference evidence="3 4" key="1">
    <citation type="submission" date="2019-07" db="EMBL/GenBank/DDBJ databases">
        <title>Tepidimonas alkaliphilus YIM 72238 draft genome.</title>
        <authorList>
            <person name="Da Costa M.S."/>
            <person name="Froufe H.J.C."/>
            <person name="Egas C."/>
            <person name="Albuquerque L."/>
        </authorList>
    </citation>
    <scope>NUCLEOTIDE SEQUENCE [LARGE SCALE GENOMIC DNA]</scope>
    <source>
        <strain evidence="3 4">YIM 72238</strain>
    </source>
</reference>
<gene>
    <name evidence="3" type="primary">ybaQ</name>
    <name evidence="3" type="ORF">Talka_02276</name>
</gene>
<dbReference type="Pfam" id="PF13560">
    <property type="entry name" value="HTH_31"/>
    <property type="match status" value="1"/>
</dbReference>
<organism evidence="3 4">
    <name type="scientific">Tepidimonas alkaliphilus</name>
    <dbReference type="NCBI Taxonomy" id="2588942"/>
    <lineage>
        <taxon>Bacteria</taxon>
        <taxon>Pseudomonadati</taxon>
        <taxon>Pseudomonadota</taxon>
        <taxon>Betaproteobacteria</taxon>
        <taxon>Burkholderiales</taxon>
        <taxon>Tepidimonas</taxon>
    </lineage>
</organism>
<dbReference type="InterPro" id="IPR010982">
    <property type="entry name" value="Lambda_DNA-bd_dom_sf"/>
</dbReference>
<dbReference type="SMART" id="SM00530">
    <property type="entry name" value="HTH_XRE"/>
    <property type="match status" value="1"/>
</dbReference>
<comment type="caution">
    <text evidence="3">The sequence shown here is derived from an EMBL/GenBank/DDBJ whole genome shotgun (WGS) entry which is preliminary data.</text>
</comment>
<feature type="domain" description="HTH cro/C1-type" evidence="2">
    <location>
        <begin position="24"/>
        <end position="70"/>
    </location>
</feature>
<keyword evidence="4" id="KW-1185">Reference proteome</keyword>
<dbReference type="Gene3D" id="1.10.260.40">
    <property type="entry name" value="lambda repressor-like DNA-binding domains"/>
    <property type="match status" value="1"/>
</dbReference>
<evidence type="ECO:0000259" key="2">
    <source>
        <dbReference type="PROSITE" id="PS50943"/>
    </source>
</evidence>